<dbReference type="EMBL" id="JALJOQ010000061">
    <property type="protein sequence ID" value="KAK9803196.1"/>
    <property type="molecule type" value="Genomic_DNA"/>
</dbReference>
<keyword evidence="4" id="KW-0028">Amino-acid biosynthesis</keyword>
<keyword evidence="10" id="KW-1185">Reference proteome</keyword>
<evidence type="ECO:0000256" key="3">
    <source>
        <dbReference type="ARBA" id="ARBA00012572"/>
    </source>
</evidence>
<dbReference type="PANTHER" id="PTHR42894:SF1">
    <property type="entry name" value="N-(5'-PHOSPHORIBOSYL)ANTHRANILATE ISOMERASE"/>
    <property type="match status" value="1"/>
</dbReference>
<evidence type="ECO:0000256" key="1">
    <source>
        <dbReference type="ARBA" id="ARBA00004664"/>
    </source>
</evidence>
<dbReference type="InterPro" id="IPR011060">
    <property type="entry name" value="RibuloseP-bd_barrel"/>
</dbReference>
<evidence type="ECO:0000256" key="6">
    <source>
        <dbReference type="ARBA" id="ARBA00023141"/>
    </source>
</evidence>
<keyword evidence="5" id="KW-0822">Tryptophan biosynthesis</keyword>
<keyword evidence="6" id="KW-0057">Aromatic amino acid biosynthesis</keyword>
<feature type="domain" description="N-(5'phosphoribosyl) anthranilate isomerase (PRAI)" evidence="8">
    <location>
        <begin position="55"/>
        <end position="143"/>
    </location>
</feature>
<evidence type="ECO:0000256" key="2">
    <source>
        <dbReference type="ARBA" id="ARBA00007571"/>
    </source>
</evidence>
<comment type="similarity">
    <text evidence="2">Belongs to the TrpF family.</text>
</comment>
<evidence type="ECO:0000259" key="8">
    <source>
        <dbReference type="Pfam" id="PF00697"/>
    </source>
</evidence>
<dbReference type="InterPro" id="IPR044643">
    <property type="entry name" value="TrpF_fam"/>
</dbReference>
<dbReference type="GO" id="GO:0004640">
    <property type="term" value="F:phosphoribosylanthranilate isomerase activity"/>
    <property type="evidence" value="ECO:0007669"/>
    <property type="project" value="UniProtKB-EC"/>
</dbReference>
<dbReference type="EC" id="5.3.1.24" evidence="3"/>
<evidence type="ECO:0000256" key="4">
    <source>
        <dbReference type="ARBA" id="ARBA00022605"/>
    </source>
</evidence>
<organism evidence="9 10">
    <name type="scientific">Symbiochloris irregularis</name>
    <dbReference type="NCBI Taxonomy" id="706552"/>
    <lineage>
        <taxon>Eukaryota</taxon>
        <taxon>Viridiplantae</taxon>
        <taxon>Chlorophyta</taxon>
        <taxon>core chlorophytes</taxon>
        <taxon>Trebouxiophyceae</taxon>
        <taxon>Trebouxiales</taxon>
        <taxon>Trebouxiaceae</taxon>
        <taxon>Symbiochloris</taxon>
    </lineage>
</organism>
<dbReference type="AlphaFoldDB" id="A0AAW1P086"/>
<evidence type="ECO:0000256" key="7">
    <source>
        <dbReference type="ARBA" id="ARBA00023235"/>
    </source>
</evidence>
<gene>
    <name evidence="9" type="ORF">WJX73_001599</name>
</gene>
<dbReference type="GO" id="GO:0000162">
    <property type="term" value="P:L-tryptophan biosynthetic process"/>
    <property type="evidence" value="ECO:0007669"/>
    <property type="project" value="UniProtKB-KW"/>
</dbReference>
<evidence type="ECO:0000313" key="9">
    <source>
        <dbReference type="EMBL" id="KAK9803196.1"/>
    </source>
</evidence>
<comment type="caution">
    <text evidence="9">The sequence shown here is derived from an EMBL/GenBank/DDBJ whole genome shotgun (WGS) entry which is preliminary data.</text>
</comment>
<comment type="pathway">
    <text evidence="1">Amino-acid biosynthesis; L-tryptophan biosynthesis; L-tryptophan from chorismate: step 3/5.</text>
</comment>
<name>A0AAW1P086_9CHLO</name>
<dbReference type="Proteomes" id="UP001465755">
    <property type="component" value="Unassembled WGS sequence"/>
</dbReference>
<sequence length="156" mass="16566">MRALLLHANAIQLRACSFVPARQWCRQRNNIACRAVAVNGAALNKDPLVKTPLPTQAEGSRHIDWLLVDGMNPGSGEAYDWAAVQVPADSSSKGWLLAGGLNHMNVQQTLAAVRPTAVDVSSGVAGPDGLRKDAAKIEAFMQAVARSRTPVKAAMT</sequence>
<accession>A0AAW1P086</accession>
<protein>
    <recommendedName>
        <fullName evidence="3">phosphoribosylanthranilate isomerase</fullName>
        <ecNumber evidence="3">5.3.1.24</ecNumber>
    </recommendedName>
</protein>
<dbReference type="InterPro" id="IPR001240">
    <property type="entry name" value="PRAI_dom"/>
</dbReference>
<proteinExistence type="inferred from homology"/>
<dbReference type="InterPro" id="IPR013785">
    <property type="entry name" value="Aldolase_TIM"/>
</dbReference>
<reference evidence="9 10" key="1">
    <citation type="journal article" date="2024" name="Nat. Commun.">
        <title>Phylogenomics reveals the evolutionary origins of lichenization in chlorophyte algae.</title>
        <authorList>
            <person name="Puginier C."/>
            <person name="Libourel C."/>
            <person name="Otte J."/>
            <person name="Skaloud P."/>
            <person name="Haon M."/>
            <person name="Grisel S."/>
            <person name="Petersen M."/>
            <person name="Berrin J.G."/>
            <person name="Delaux P.M."/>
            <person name="Dal Grande F."/>
            <person name="Keller J."/>
        </authorList>
    </citation>
    <scope>NUCLEOTIDE SEQUENCE [LARGE SCALE GENOMIC DNA]</scope>
    <source>
        <strain evidence="9 10">SAG 2036</strain>
    </source>
</reference>
<evidence type="ECO:0000313" key="10">
    <source>
        <dbReference type="Proteomes" id="UP001465755"/>
    </source>
</evidence>
<dbReference type="SUPFAM" id="SSF51366">
    <property type="entry name" value="Ribulose-phoshate binding barrel"/>
    <property type="match status" value="1"/>
</dbReference>
<keyword evidence="7" id="KW-0413">Isomerase</keyword>
<dbReference type="Pfam" id="PF00697">
    <property type="entry name" value="PRAI"/>
    <property type="match status" value="1"/>
</dbReference>
<dbReference type="Gene3D" id="3.20.20.70">
    <property type="entry name" value="Aldolase class I"/>
    <property type="match status" value="1"/>
</dbReference>
<evidence type="ECO:0000256" key="5">
    <source>
        <dbReference type="ARBA" id="ARBA00022822"/>
    </source>
</evidence>
<dbReference type="PANTHER" id="PTHR42894">
    <property type="entry name" value="N-(5'-PHOSPHORIBOSYL)ANTHRANILATE ISOMERASE"/>
    <property type="match status" value="1"/>
</dbReference>